<comment type="caution">
    <text evidence="1">The sequence shown here is derived from an EMBL/GenBank/DDBJ whole genome shotgun (WGS) entry which is preliminary data.</text>
</comment>
<dbReference type="InterPro" id="IPR032710">
    <property type="entry name" value="NTF2-like_dom_sf"/>
</dbReference>
<reference evidence="1" key="1">
    <citation type="submission" date="2023-07" db="EMBL/GenBank/DDBJ databases">
        <title>Sorghum-associated microbial communities from plants grown in Nebraska, USA.</title>
        <authorList>
            <person name="Schachtman D."/>
        </authorList>
    </citation>
    <scope>NUCLEOTIDE SEQUENCE</scope>
    <source>
        <strain evidence="1">DS3754</strain>
    </source>
</reference>
<accession>A0AAW8D501</accession>
<dbReference type="AlphaFoldDB" id="A0AAW8D501"/>
<evidence type="ECO:0008006" key="3">
    <source>
        <dbReference type="Google" id="ProtNLM"/>
    </source>
</evidence>
<name>A0AAW8D501_9BURK</name>
<sequence length="129" mass="13984">MTHSATVQTYSSAWSQATEQGIREALALCWTPASTYTDPITPTATGPEELAAVILDFRARYPGAFIVPASQLDVHHTVGRFAWLLKSPAPLEADGTAYGLEMDGFDYVEFSEDGGRILKITGFFGPLRA</sequence>
<dbReference type="RefSeq" id="WP_307506948.1">
    <property type="nucleotide sequence ID" value="NZ_JAUSRD010000013.1"/>
</dbReference>
<evidence type="ECO:0000313" key="2">
    <source>
        <dbReference type="Proteomes" id="UP001242045"/>
    </source>
</evidence>
<dbReference type="Proteomes" id="UP001242045">
    <property type="component" value="Unassembled WGS sequence"/>
</dbReference>
<proteinExistence type="predicted"/>
<dbReference type="SUPFAM" id="SSF54427">
    <property type="entry name" value="NTF2-like"/>
    <property type="match status" value="1"/>
</dbReference>
<dbReference type="EMBL" id="JAUSRD010000013">
    <property type="protein sequence ID" value="MDP9895604.1"/>
    <property type="molecule type" value="Genomic_DNA"/>
</dbReference>
<dbReference type="Gene3D" id="3.10.450.50">
    <property type="match status" value="1"/>
</dbReference>
<protein>
    <recommendedName>
        <fullName evidence="3">Isomerase</fullName>
    </recommendedName>
</protein>
<evidence type="ECO:0000313" key="1">
    <source>
        <dbReference type="EMBL" id="MDP9895604.1"/>
    </source>
</evidence>
<gene>
    <name evidence="1" type="ORF">J2W31_004731</name>
</gene>
<organism evidence="1 2">
    <name type="scientific">Variovorax boronicumulans</name>
    <dbReference type="NCBI Taxonomy" id="436515"/>
    <lineage>
        <taxon>Bacteria</taxon>
        <taxon>Pseudomonadati</taxon>
        <taxon>Pseudomonadota</taxon>
        <taxon>Betaproteobacteria</taxon>
        <taxon>Burkholderiales</taxon>
        <taxon>Comamonadaceae</taxon>
        <taxon>Variovorax</taxon>
    </lineage>
</organism>